<dbReference type="InterPro" id="IPR013078">
    <property type="entry name" value="His_Pase_superF_clade-1"/>
</dbReference>
<feature type="binding site" evidence="7">
    <location>
        <begin position="46"/>
        <end position="53"/>
    </location>
    <ligand>
        <name>substrate</name>
    </ligand>
</feature>
<organism evidence="9 10">
    <name type="scientific">Prymnesium parvum</name>
    <name type="common">Toxic golden alga</name>
    <dbReference type="NCBI Taxonomy" id="97485"/>
    <lineage>
        <taxon>Eukaryota</taxon>
        <taxon>Haptista</taxon>
        <taxon>Haptophyta</taxon>
        <taxon>Prymnesiophyceae</taxon>
        <taxon>Prymnesiales</taxon>
        <taxon>Prymnesiaceae</taxon>
        <taxon>Prymnesium</taxon>
    </lineage>
</organism>
<keyword evidence="5" id="KW-0413">Isomerase</keyword>
<dbReference type="PANTHER" id="PTHR11931">
    <property type="entry name" value="PHOSPHOGLYCERATE MUTASE"/>
    <property type="match status" value="1"/>
</dbReference>
<feature type="binding site" evidence="7">
    <location>
        <position position="136"/>
    </location>
    <ligand>
        <name>substrate</name>
    </ligand>
</feature>
<comment type="caution">
    <text evidence="9">The sequence shown here is derived from an EMBL/GenBank/DDBJ whole genome shotgun (WGS) entry which is preliminary data.</text>
</comment>
<dbReference type="EMBL" id="JBGBPQ010000022">
    <property type="protein sequence ID" value="KAL1502931.1"/>
    <property type="molecule type" value="Genomic_DNA"/>
</dbReference>
<protein>
    <recommendedName>
        <fullName evidence="3">phosphoglycerate mutase (2,3-diphosphoglycerate-dependent)</fullName>
        <ecNumber evidence="3">5.4.2.11</ecNumber>
    </recommendedName>
</protein>
<dbReference type="CDD" id="cd07067">
    <property type="entry name" value="HP_PGM_like"/>
    <property type="match status" value="1"/>
</dbReference>
<dbReference type="SUPFAM" id="SSF53254">
    <property type="entry name" value="Phosphoglycerate mutase-like"/>
    <property type="match status" value="1"/>
</dbReference>
<name>A0AB34IMS7_PRYPA</name>
<dbReference type="FunFam" id="3.40.50.1240:FF:000003">
    <property type="entry name" value="2,3-bisphosphoglycerate-dependent phosphoglycerate mutase"/>
    <property type="match status" value="1"/>
</dbReference>
<feature type="binding site" evidence="7">
    <location>
        <position position="98"/>
    </location>
    <ligand>
        <name>substrate</name>
    </ligand>
</feature>
<dbReference type="Gene3D" id="3.40.50.1240">
    <property type="entry name" value="Phosphoglycerate mutase-like"/>
    <property type="match status" value="1"/>
</dbReference>
<dbReference type="Pfam" id="PF00300">
    <property type="entry name" value="His_Phos_1"/>
    <property type="match status" value="1"/>
</dbReference>
<dbReference type="HAMAP" id="MF_01039">
    <property type="entry name" value="PGAM_GpmA"/>
    <property type="match status" value="1"/>
</dbReference>
<keyword evidence="10" id="KW-1185">Reference proteome</keyword>
<comment type="similarity">
    <text evidence="2">Belongs to the phosphoglycerate mutase family. BPG-dependent PGAM subfamily.</text>
</comment>
<dbReference type="Proteomes" id="UP001515480">
    <property type="component" value="Unassembled WGS sequence"/>
</dbReference>
<feature type="binding site" evidence="7">
    <location>
        <begin position="59"/>
        <end position="60"/>
    </location>
    <ligand>
        <name>substrate</name>
    </ligand>
</feature>
<dbReference type="GO" id="GO:0004619">
    <property type="term" value="F:phosphoglycerate mutase activity"/>
    <property type="evidence" value="ECO:0007669"/>
    <property type="project" value="UniProtKB-EC"/>
</dbReference>
<dbReference type="NCBIfam" id="NF010713">
    <property type="entry name" value="PRK14115.1"/>
    <property type="match status" value="1"/>
</dbReference>
<feature type="binding site" evidence="7">
    <location>
        <begin position="152"/>
        <end position="153"/>
    </location>
    <ligand>
        <name>substrate</name>
    </ligand>
</feature>
<evidence type="ECO:0000256" key="3">
    <source>
        <dbReference type="ARBA" id="ARBA00012028"/>
    </source>
</evidence>
<evidence type="ECO:0000256" key="1">
    <source>
        <dbReference type="ARBA" id="ARBA00000380"/>
    </source>
</evidence>
<dbReference type="NCBIfam" id="TIGR01258">
    <property type="entry name" value="pgm_1"/>
    <property type="match status" value="1"/>
</dbReference>
<evidence type="ECO:0000256" key="6">
    <source>
        <dbReference type="PIRSR" id="PIRSR613078-1"/>
    </source>
</evidence>
<dbReference type="SMART" id="SM00855">
    <property type="entry name" value="PGAM"/>
    <property type="match status" value="1"/>
</dbReference>
<comment type="catalytic activity">
    <reaction evidence="1">
        <text>(2R)-2-phosphoglycerate = (2R)-3-phosphoglycerate</text>
        <dbReference type="Rhea" id="RHEA:15901"/>
        <dbReference type="ChEBI" id="CHEBI:58272"/>
        <dbReference type="ChEBI" id="CHEBI:58289"/>
        <dbReference type="EC" id="5.4.2.11"/>
    </reaction>
</comment>
<accession>A0AB34IMS7</accession>
<proteinExistence type="inferred from homology"/>
<dbReference type="EC" id="5.4.2.11" evidence="3"/>
<dbReference type="AlphaFoldDB" id="A0AB34IMS7"/>
<keyword evidence="4" id="KW-0324">Glycolysis</keyword>
<dbReference type="InterPro" id="IPR005952">
    <property type="entry name" value="Phosphogly_mut1"/>
</dbReference>
<sequence>MSLLLLTSVHAFQLPAAHQPASLRRQRHAAAPLMQAEPFATVVFLRHGQSLWNEASLFTGWADVELTTLGKNEAAQGATQMWQEGLKIDVAFTSLLKRAQQTLEIVLKITGQEDIPVHQNWRLNERMYGGLTGLNKKETVAKYGAEQVGKWRRSYSTPPPPIETDSKYWPGNDNKYAHIPEADIPLSECLKDTVDRCLPYWDESICSALKRGKTVLVAAHGNSIRGMLKYLDNISDEEITKLEIPTGIPLVYRLDKDLKSIPSPRAVAPLTGYFLADLEELKKKQEEVANQSKLRYSAEVAQ</sequence>
<feature type="active site" description="Proton donor/acceptor" evidence="6">
    <location>
        <position position="125"/>
    </location>
</feature>
<feature type="site" description="Transition state stabilizer" evidence="8">
    <location>
        <position position="220"/>
    </location>
</feature>
<evidence type="ECO:0000256" key="7">
    <source>
        <dbReference type="PIRSR" id="PIRSR613078-2"/>
    </source>
</evidence>
<evidence type="ECO:0000256" key="5">
    <source>
        <dbReference type="ARBA" id="ARBA00023235"/>
    </source>
</evidence>
<feature type="binding site" evidence="7">
    <location>
        <begin position="221"/>
        <end position="222"/>
    </location>
    <ligand>
        <name>substrate</name>
    </ligand>
</feature>
<reference evidence="9 10" key="1">
    <citation type="journal article" date="2024" name="Science">
        <title>Giant polyketide synthase enzymes in the biosynthesis of giant marine polyether toxins.</title>
        <authorList>
            <person name="Fallon T.R."/>
            <person name="Shende V.V."/>
            <person name="Wierzbicki I.H."/>
            <person name="Pendleton A.L."/>
            <person name="Watervoot N.F."/>
            <person name="Auber R.P."/>
            <person name="Gonzalez D.J."/>
            <person name="Wisecaver J.H."/>
            <person name="Moore B.S."/>
        </authorList>
    </citation>
    <scope>NUCLEOTIDE SEQUENCE [LARGE SCALE GENOMIC DNA]</scope>
    <source>
        <strain evidence="9 10">12B1</strain>
    </source>
</reference>
<feature type="binding site" evidence="7">
    <location>
        <begin position="125"/>
        <end position="128"/>
    </location>
    <ligand>
        <name>substrate</name>
    </ligand>
</feature>
<evidence type="ECO:0000313" key="9">
    <source>
        <dbReference type="EMBL" id="KAL1502931.1"/>
    </source>
</evidence>
<gene>
    <name evidence="9" type="ORF">AB1Y20_011002</name>
</gene>
<evidence type="ECO:0000256" key="4">
    <source>
        <dbReference type="ARBA" id="ARBA00023152"/>
    </source>
</evidence>
<dbReference type="GO" id="GO:0006096">
    <property type="term" value="P:glycolytic process"/>
    <property type="evidence" value="ECO:0007669"/>
    <property type="project" value="UniProtKB-KW"/>
</dbReference>
<dbReference type="InterPro" id="IPR029033">
    <property type="entry name" value="His_PPase_superfam"/>
</dbReference>
<evidence type="ECO:0000256" key="8">
    <source>
        <dbReference type="PIRSR" id="PIRSR613078-3"/>
    </source>
</evidence>
<evidence type="ECO:0000313" key="10">
    <source>
        <dbReference type="Proteomes" id="UP001515480"/>
    </source>
</evidence>
<feature type="active site" description="Tele-phosphohistidine intermediate" evidence="6">
    <location>
        <position position="47"/>
    </location>
</feature>
<evidence type="ECO:0000256" key="2">
    <source>
        <dbReference type="ARBA" id="ARBA00006717"/>
    </source>
</evidence>